<dbReference type="CDD" id="cd00067">
    <property type="entry name" value="GAL4"/>
    <property type="match status" value="1"/>
</dbReference>
<evidence type="ECO:0000313" key="4">
    <source>
        <dbReference type="Proteomes" id="UP000383932"/>
    </source>
</evidence>
<feature type="compositionally biased region" description="Basic residues" evidence="1">
    <location>
        <begin position="367"/>
        <end position="377"/>
    </location>
</feature>
<dbReference type="PROSITE" id="PS00463">
    <property type="entry name" value="ZN2_CY6_FUNGAL_1"/>
    <property type="match status" value="1"/>
</dbReference>
<comment type="caution">
    <text evidence="3">The sequence shown here is derived from an EMBL/GenBank/DDBJ whole genome shotgun (WGS) entry which is preliminary data.</text>
</comment>
<dbReference type="SMART" id="SM00066">
    <property type="entry name" value="GAL4"/>
    <property type="match status" value="1"/>
</dbReference>
<dbReference type="AlphaFoldDB" id="A0A5N5QIH6"/>
<keyword evidence="4" id="KW-1185">Reference proteome</keyword>
<proteinExistence type="predicted"/>
<feature type="domain" description="Zn(2)-C6 fungal-type" evidence="2">
    <location>
        <begin position="293"/>
        <end position="328"/>
    </location>
</feature>
<protein>
    <recommendedName>
        <fullName evidence="2">Zn(2)-C6 fungal-type domain-containing protein</fullName>
    </recommendedName>
</protein>
<evidence type="ECO:0000313" key="3">
    <source>
        <dbReference type="EMBL" id="KAB5591256.1"/>
    </source>
</evidence>
<dbReference type="PROSITE" id="PS50048">
    <property type="entry name" value="ZN2_CY6_FUNGAL_2"/>
    <property type="match status" value="1"/>
</dbReference>
<reference evidence="3 4" key="1">
    <citation type="journal article" date="2019" name="Fungal Biol. Biotechnol.">
        <title>Draft genome sequence of fastidious pathogen Ceratobasidium theobromae, which causes vascular-streak dieback in Theobroma cacao.</title>
        <authorList>
            <person name="Ali S.S."/>
            <person name="Asman A."/>
            <person name="Shao J."/>
            <person name="Firmansyah A.P."/>
            <person name="Susilo A.W."/>
            <person name="Rosmana A."/>
            <person name="McMahon P."/>
            <person name="Junaid M."/>
            <person name="Guest D."/>
            <person name="Kheng T.Y."/>
            <person name="Meinhardt L.W."/>
            <person name="Bailey B.A."/>
        </authorList>
    </citation>
    <scope>NUCLEOTIDE SEQUENCE [LARGE SCALE GENOMIC DNA]</scope>
    <source>
        <strain evidence="3 4">CT2</strain>
    </source>
</reference>
<dbReference type="OrthoDB" id="39175at2759"/>
<evidence type="ECO:0000256" key="1">
    <source>
        <dbReference type="SAM" id="MobiDB-lite"/>
    </source>
</evidence>
<feature type="compositionally biased region" description="Polar residues" evidence="1">
    <location>
        <begin position="236"/>
        <end position="252"/>
    </location>
</feature>
<sequence length="377" mass="43066">MAQYYYPTAYPHDTPYQDAYQAYPDTRRDSTCSSDSWTTGTTYEETPALTTYEYSYQVPASFGVYSPRQYLQQQLRYQEQAYPVYQYPQCESAEYQEYQEQYRQEYAQGQEQEYCEYREQEYSEYQECQQPEYQNVDAPSSSYGVYSPEQQDTCEGLGLQYGTLPAREHVYYQPAAASTPSPPETPSTHSNASGSPVAPKDDLYVQQRQAMGYQRSLEHRQNLKRQRSVEFDQLEANPTQRPRLNSYSSDSHLINPPIVPSQAHERPPSSPPASASPKDDRKDPPPPKKPALACLFCRKRKICCGPPPPDAPNRTCNQCARRKQPCEYPTESRRGIRKSKDDHENSAWATPAASTSTSSASSATPRGRGRRKRTESN</sequence>
<feature type="compositionally biased region" description="Basic and acidic residues" evidence="1">
    <location>
        <begin position="330"/>
        <end position="345"/>
    </location>
</feature>
<gene>
    <name evidence="3" type="ORF">CTheo_5298</name>
</gene>
<dbReference type="Proteomes" id="UP000383932">
    <property type="component" value="Unassembled WGS sequence"/>
</dbReference>
<dbReference type="Gene3D" id="4.10.240.10">
    <property type="entry name" value="Zn(2)-C6 fungal-type DNA-binding domain"/>
    <property type="match status" value="1"/>
</dbReference>
<dbReference type="GO" id="GO:0008270">
    <property type="term" value="F:zinc ion binding"/>
    <property type="evidence" value="ECO:0007669"/>
    <property type="project" value="InterPro"/>
</dbReference>
<feature type="region of interest" description="Disordered" evidence="1">
    <location>
        <begin position="306"/>
        <end position="377"/>
    </location>
</feature>
<evidence type="ECO:0000259" key="2">
    <source>
        <dbReference type="PROSITE" id="PS50048"/>
    </source>
</evidence>
<feature type="region of interest" description="Disordered" evidence="1">
    <location>
        <begin position="175"/>
        <end position="199"/>
    </location>
</feature>
<dbReference type="SUPFAM" id="SSF57701">
    <property type="entry name" value="Zn2/Cys6 DNA-binding domain"/>
    <property type="match status" value="1"/>
</dbReference>
<feature type="region of interest" description="Disordered" evidence="1">
    <location>
        <begin position="216"/>
        <end position="291"/>
    </location>
</feature>
<name>A0A5N5QIH6_9AGAM</name>
<organism evidence="3 4">
    <name type="scientific">Ceratobasidium theobromae</name>
    <dbReference type="NCBI Taxonomy" id="1582974"/>
    <lineage>
        <taxon>Eukaryota</taxon>
        <taxon>Fungi</taxon>
        <taxon>Dikarya</taxon>
        <taxon>Basidiomycota</taxon>
        <taxon>Agaricomycotina</taxon>
        <taxon>Agaricomycetes</taxon>
        <taxon>Cantharellales</taxon>
        <taxon>Ceratobasidiaceae</taxon>
        <taxon>Ceratobasidium</taxon>
    </lineage>
</organism>
<accession>A0A5N5QIH6</accession>
<dbReference type="GO" id="GO:0000981">
    <property type="term" value="F:DNA-binding transcription factor activity, RNA polymerase II-specific"/>
    <property type="evidence" value="ECO:0007669"/>
    <property type="project" value="InterPro"/>
</dbReference>
<dbReference type="EMBL" id="SSOP01000114">
    <property type="protein sequence ID" value="KAB5591256.1"/>
    <property type="molecule type" value="Genomic_DNA"/>
</dbReference>
<feature type="compositionally biased region" description="Low complexity" evidence="1">
    <location>
        <begin position="346"/>
        <end position="365"/>
    </location>
</feature>
<dbReference type="InterPro" id="IPR001138">
    <property type="entry name" value="Zn2Cys6_DnaBD"/>
</dbReference>
<feature type="compositionally biased region" description="Basic and acidic residues" evidence="1">
    <location>
        <begin position="277"/>
        <end position="286"/>
    </location>
</feature>
<dbReference type="InterPro" id="IPR036864">
    <property type="entry name" value="Zn2-C6_fun-type_DNA-bd_sf"/>
</dbReference>